<gene>
    <name evidence="1" type="ORF">CT0861_02189</name>
</gene>
<dbReference type="AlphaFoldDB" id="A0A166LE57"/>
<keyword evidence="2" id="KW-1185">Reference proteome</keyword>
<accession>A0A166LE57</accession>
<name>A0A166LE57_9PEZI</name>
<sequence length="77" mass="8875">MITYGSITSNLRVWRLGEGGPSYLGTYYLEDELEALDDRLTRTIIARLPKELENKYPKDTLLYITKLLYGLAELGLY</sequence>
<evidence type="ECO:0000313" key="2">
    <source>
        <dbReference type="Proteomes" id="UP000076552"/>
    </source>
</evidence>
<evidence type="ECO:0000313" key="1">
    <source>
        <dbReference type="EMBL" id="KZL63416.1"/>
    </source>
</evidence>
<protein>
    <submittedName>
        <fullName evidence="1">Uncharacterized protein</fullName>
    </submittedName>
</protein>
<reference evidence="1 2" key="1">
    <citation type="submission" date="2015-06" db="EMBL/GenBank/DDBJ databases">
        <title>Survival trade-offs in plant roots during colonization by closely related pathogenic and mutualistic fungi.</title>
        <authorList>
            <person name="Hacquard S."/>
            <person name="Kracher B."/>
            <person name="Hiruma K."/>
            <person name="Weinman A."/>
            <person name="Muench P."/>
            <person name="Garrido Oter R."/>
            <person name="Ver Loren van Themaat E."/>
            <person name="Dallerey J.-F."/>
            <person name="Damm U."/>
            <person name="Henrissat B."/>
            <person name="Lespinet O."/>
            <person name="Thon M."/>
            <person name="Kemen E."/>
            <person name="McHardy A.C."/>
            <person name="Schulze-Lefert P."/>
            <person name="O'Connell R.J."/>
        </authorList>
    </citation>
    <scope>NUCLEOTIDE SEQUENCE [LARGE SCALE GENOMIC DNA]</scope>
    <source>
        <strain evidence="1 2">0861</strain>
    </source>
</reference>
<proteinExistence type="predicted"/>
<dbReference type="Proteomes" id="UP000076552">
    <property type="component" value="Unassembled WGS sequence"/>
</dbReference>
<dbReference type="EMBL" id="LFIV01000414">
    <property type="protein sequence ID" value="KZL63416.1"/>
    <property type="molecule type" value="Genomic_DNA"/>
</dbReference>
<comment type="caution">
    <text evidence="1">The sequence shown here is derived from an EMBL/GenBank/DDBJ whole genome shotgun (WGS) entry which is preliminary data.</text>
</comment>
<organism evidence="1 2">
    <name type="scientific">Colletotrichum tofieldiae</name>
    <dbReference type="NCBI Taxonomy" id="708197"/>
    <lineage>
        <taxon>Eukaryota</taxon>
        <taxon>Fungi</taxon>
        <taxon>Dikarya</taxon>
        <taxon>Ascomycota</taxon>
        <taxon>Pezizomycotina</taxon>
        <taxon>Sordariomycetes</taxon>
        <taxon>Hypocreomycetidae</taxon>
        <taxon>Glomerellales</taxon>
        <taxon>Glomerellaceae</taxon>
        <taxon>Colletotrichum</taxon>
        <taxon>Colletotrichum spaethianum species complex</taxon>
    </lineage>
</organism>